<organism evidence="1 2">
    <name type="scientific">Dentipellis fragilis</name>
    <dbReference type="NCBI Taxonomy" id="205917"/>
    <lineage>
        <taxon>Eukaryota</taxon>
        <taxon>Fungi</taxon>
        <taxon>Dikarya</taxon>
        <taxon>Basidiomycota</taxon>
        <taxon>Agaricomycotina</taxon>
        <taxon>Agaricomycetes</taxon>
        <taxon>Russulales</taxon>
        <taxon>Hericiaceae</taxon>
        <taxon>Dentipellis</taxon>
    </lineage>
</organism>
<protein>
    <submittedName>
        <fullName evidence="1">Uncharacterized protein</fullName>
    </submittedName>
</protein>
<dbReference type="Proteomes" id="UP000298327">
    <property type="component" value="Unassembled WGS sequence"/>
</dbReference>
<keyword evidence="2" id="KW-1185">Reference proteome</keyword>
<name>A0A4Y9Y5P9_9AGAM</name>
<reference evidence="1 2" key="1">
    <citation type="submission" date="2019-02" db="EMBL/GenBank/DDBJ databases">
        <title>Genome sequencing of the rare red list fungi Dentipellis fragilis.</title>
        <authorList>
            <person name="Buettner E."/>
            <person name="Kellner H."/>
        </authorList>
    </citation>
    <scope>NUCLEOTIDE SEQUENCE [LARGE SCALE GENOMIC DNA]</scope>
    <source>
        <strain evidence="1 2">DSM 105465</strain>
    </source>
</reference>
<dbReference type="EMBL" id="SEOQ01000852">
    <property type="protein sequence ID" value="TFY56149.1"/>
    <property type="molecule type" value="Genomic_DNA"/>
</dbReference>
<proteinExistence type="predicted"/>
<sequence>MSFMVLCMRFFTVGRDHLHLLLAGPVHLRLILGSVDERPARNSRPNTIFEPPTWINTSEVPGMFYSVALPRERSLVLEPAYDSRTAIHSHNYRAISTDYSDTVYAWVAHGTLLQGPLEQHIPDAVALAIFSDGMPAAHRSNATMVHICMAYLNTMPPIKPLSPDNCARSEVGTLPFFSDAVSAVDEMILAWDADSGEFVHSHPEPITSIAVLVDRQRIVSGDIHIWGVGTRGITRSPIGRPCRHQYINGSFEGRRSPRLVEESSLWVLWLPRALGALGWLLVRRCAYRIGL</sequence>
<dbReference type="Gene3D" id="2.130.10.10">
    <property type="entry name" value="YVTN repeat-like/Quinoprotein amine dehydrogenase"/>
    <property type="match status" value="1"/>
</dbReference>
<evidence type="ECO:0000313" key="1">
    <source>
        <dbReference type="EMBL" id="TFY56149.1"/>
    </source>
</evidence>
<evidence type="ECO:0000313" key="2">
    <source>
        <dbReference type="Proteomes" id="UP000298327"/>
    </source>
</evidence>
<comment type="caution">
    <text evidence="1">The sequence shown here is derived from an EMBL/GenBank/DDBJ whole genome shotgun (WGS) entry which is preliminary data.</text>
</comment>
<dbReference type="AlphaFoldDB" id="A0A4Y9Y5P9"/>
<accession>A0A4Y9Y5P9</accession>
<gene>
    <name evidence="1" type="ORF">EVG20_g9041</name>
</gene>
<dbReference type="InterPro" id="IPR015943">
    <property type="entry name" value="WD40/YVTN_repeat-like_dom_sf"/>
</dbReference>